<feature type="chain" id="PRO_5036448054" description="UPAR/Ly6 domain-containing protein" evidence="1">
    <location>
        <begin position="30"/>
        <end position="147"/>
    </location>
</feature>
<reference evidence="2" key="1">
    <citation type="submission" date="2022-08" db="UniProtKB">
        <authorList>
            <consortium name="EnsemblMetazoa"/>
        </authorList>
    </citation>
    <scope>IDENTIFICATION</scope>
    <source>
        <strain evidence="2">05x7-T-G4-1.051#20</strain>
    </source>
</reference>
<protein>
    <recommendedName>
        <fullName evidence="4">UPAR/Ly6 domain-containing protein</fullName>
    </recommendedName>
</protein>
<feature type="signal peptide" evidence="1">
    <location>
        <begin position="1"/>
        <end position="29"/>
    </location>
</feature>
<evidence type="ECO:0000256" key="1">
    <source>
        <dbReference type="SAM" id="SignalP"/>
    </source>
</evidence>
<evidence type="ECO:0000313" key="2">
    <source>
        <dbReference type="EnsemblMetazoa" id="G32453.1:cds"/>
    </source>
</evidence>
<organism evidence="2 3">
    <name type="scientific">Magallana gigas</name>
    <name type="common">Pacific oyster</name>
    <name type="synonym">Crassostrea gigas</name>
    <dbReference type="NCBI Taxonomy" id="29159"/>
    <lineage>
        <taxon>Eukaryota</taxon>
        <taxon>Metazoa</taxon>
        <taxon>Spiralia</taxon>
        <taxon>Lophotrochozoa</taxon>
        <taxon>Mollusca</taxon>
        <taxon>Bivalvia</taxon>
        <taxon>Autobranchia</taxon>
        <taxon>Pteriomorphia</taxon>
        <taxon>Ostreida</taxon>
        <taxon>Ostreoidea</taxon>
        <taxon>Ostreidae</taxon>
        <taxon>Magallana</taxon>
    </lineage>
</organism>
<name>A0A8W8MDD4_MAGGI</name>
<dbReference type="EnsemblMetazoa" id="G32453.1">
    <property type="protein sequence ID" value="G32453.1:cds"/>
    <property type="gene ID" value="G32453"/>
</dbReference>
<sequence>MESFSPLASIRKLLKFVAALSIISGHVSGLTCWKCVGEECSGENFEEYSEKIHCEQGESCMKVVFEMVDYPSPLKYESVVRTCSRGPCEPITMETFNGCRGKTRSYRFYGCSIRTCCEKDYCNKTASITMGGFWASLLFPIFVIRIL</sequence>
<evidence type="ECO:0008006" key="4">
    <source>
        <dbReference type="Google" id="ProtNLM"/>
    </source>
</evidence>
<evidence type="ECO:0000313" key="3">
    <source>
        <dbReference type="Proteomes" id="UP000005408"/>
    </source>
</evidence>
<proteinExistence type="predicted"/>
<dbReference type="Proteomes" id="UP000005408">
    <property type="component" value="Unassembled WGS sequence"/>
</dbReference>
<keyword evidence="3" id="KW-1185">Reference proteome</keyword>
<accession>A0A8W8MDD4</accession>
<dbReference type="AlphaFoldDB" id="A0A8W8MDD4"/>
<keyword evidence="1" id="KW-0732">Signal</keyword>
<dbReference type="OrthoDB" id="6081897at2759"/>
<dbReference type="OMA" id="GESCMKV"/>